<accession>A0A919VUR1</accession>
<dbReference type="InterPro" id="IPR011008">
    <property type="entry name" value="Dimeric_a/b-barrel"/>
</dbReference>
<dbReference type="Proteomes" id="UP000681340">
    <property type="component" value="Unassembled WGS sequence"/>
</dbReference>
<proteinExistence type="predicted"/>
<dbReference type="GO" id="GO:0004497">
    <property type="term" value="F:monooxygenase activity"/>
    <property type="evidence" value="ECO:0007669"/>
    <property type="project" value="UniProtKB-KW"/>
</dbReference>
<keyword evidence="1" id="KW-0560">Oxidoreductase</keyword>
<name>A0A919VUR1_9ACTN</name>
<protein>
    <submittedName>
        <fullName evidence="1">Antibiotic biosynthesis monooxygenase</fullName>
    </submittedName>
</protein>
<reference evidence="1" key="1">
    <citation type="submission" date="2021-03" db="EMBL/GenBank/DDBJ databases">
        <title>Whole genome shotgun sequence of Actinoplanes auranticolor NBRC 12245.</title>
        <authorList>
            <person name="Komaki H."/>
            <person name="Tamura T."/>
        </authorList>
    </citation>
    <scope>NUCLEOTIDE SEQUENCE</scope>
    <source>
        <strain evidence="1">NBRC 12245</strain>
    </source>
</reference>
<sequence length="226" mass="24921">MRITQGHPDPARSDAGLMLSSEWAVGRGDRLVTTADAVIAAWEDFPWPDGLLAYSLFLDADGDLIRHYSQWTGEAAVADFHRTGRQPRVDLIDAAVPGIVRRDYAEYRLYRSGRAPERSVPGAIVAVRVDTDDDVVARTWVDAVFEALDQDGDLPAGGLGAHFHVSTDGRRVLNYAEWESADAHRRALAATGRGIAQGPLWDEVQTMPGVRHQSVTRYHLHRTLTA</sequence>
<evidence type="ECO:0000313" key="1">
    <source>
        <dbReference type="EMBL" id="GIM79704.1"/>
    </source>
</evidence>
<comment type="caution">
    <text evidence="1">The sequence shown here is derived from an EMBL/GenBank/DDBJ whole genome shotgun (WGS) entry which is preliminary data.</text>
</comment>
<organism evidence="1 2">
    <name type="scientific">Actinoplanes auranticolor</name>
    <dbReference type="NCBI Taxonomy" id="47988"/>
    <lineage>
        <taxon>Bacteria</taxon>
        <taxon>Bacillati</taxon>
        <taxon>Actinomycetota</taxon>
        <taxon>Actinomycetes</taxon>
        <taxon>Micromonosporales</taxon>
        <taxon>Micromonosporaceae</taxon>
        <taxon>Actinoplanes</taxon>
    </lineage>
</organism>
<dbReference type="AlphaFoldDB" id="A0A919VUR1"/>
<dbReference type="EMBL" id="BOQL01000084">
    <property type="protein sequence ID" value="GIM79704.1"/>
    <property type="molecule type" value="Genomic_DNA"/>
</dbReference>
<keyword evidence="2" id="KW-1185">Reference proteome</keyword>
<dbReference type="SUPFAM" id="SSF54909">
    <property type="entry name" value="Dimeric alpha+beta barrel"/>
    <property type="match status" value="1"/>
</dbReference>
<keyword evidence="1" id="KW-0503">Monooxygenase</keyword>
<gene>
    <name evidence="1" type="ORF">Aau02nite_87030</name>
</gene>
<evidence type="ECO:0000313" key="2">
    <source>
        <dbReference type="Proteomes" id="UP000681340"/>
    </source>
</evidence>
<dbReference type="RefSeq" id="WP_212994487.1">
    <property type="nucleotide sequence ID" value="NZ_BAABEA010000050.1"/>
</dbReference>
<dbReference type="Gene3D" id="3.30.70.100">
    <property type="match status" value="2"/>
</dbReference>